<evidence type="ECO:0000313" key="4">
    <source>
        <dbReference type="Proteomes" id="UP000008021"/>
    </source>
</evidence>
<keyword evidence="2" id="KW-1133">Transmembrane helix</keyword>
<dbReference type="Gene3D" id="3.80.10.10">
    <property type="entry name" value="Ribonuclease Inhibitor"/>
    <property type="match status" value="1"/>
</dbReference>
<dbReference type="Gene3D" id="1.20.1440.180">
    <property type="entry name" value="KEN domain"/>
    <property type="match status" value="1"/>
</dbReference>
<evidence type="ECO:0000256" key="1">
    <source>
        <dbReference type="SAM" id="MobiDB-lite"/>
    </source>
</evidence>
<dbReference type="PANTHER" id="PTHR35161:SF19">
    <property type="entry name" value="OS02G0113400 PROTEIN"/>
    <property type="match status" value="1"/>
</dbReference>
<keyword evidence="2" id="KW-0472">Membrane</keyword>
<dbReference type="Proteomes" id="UP000008021">
    <property type="component" value="Chromosome 3"/>
</dbReference>
<dbReference type="InterPro" id="IPR032675">
    <property type="entry name" value="LRR_dom_sf"/>
</dbReference>
<dbReference type="eggNOG" id="KOG1947">
    <property type="taxonomic scope" value="Eukaryota"/>
</dbReference>
<reference evidence="3" key="2">
    <citation type="submission" date="2018-05" db="EMBL/GenBank/DDBJ databases">
        <title>OmerRS3 (Oryza meridionalis Reference Sequence Version 3).</title>
        <authorList>
            <person name="Zhang J."/>
            <person name="Kudrna D."/>
            <person name="Lee S."/>
            <person name="Talag J."/>
            <person name="Welchert J."/>
            <person name="Wing R.A."/>
        </authorList>
    </citation>
    <scope>NUCLEOTIDE SEQUENCE [LARGE SCALE GENOMIC DNA]</scope>
    <source>
        <strain evidence="3">cv. OR44</strain>
    </source>
</reference>
<dbReference type="EnsemblPlants" id="OMERI03G05600.1">
    <property type="protein sequence ID" value="OMERI03G05600.1"/>
    <property type="gene ID" value="OMERI03G05600"/>
</dbReference>
<dbReference type="PANTHER" id="PTHR35161">
    <property type="entry name" value="OS02G0303100 PROTEIN"/>
    <property type="match status" value="1"/>
</dbReference>
<dbReference type="Gramene" id="OMERI03G05600.1">
    <property type="protein sequence ID" value="OMERI03G05600.1"/>
    <property type="gene ID" value="OMERI03G05600"/>
</dbReference>
<keyword evidence="2" id="KW-0812">Transmembrane</keyword>
<feature type="region of interest" description="Disordered" evidence="1">
    <location>
        <begin position="1"/>
        <end position="26"/>
    </location>
</feature>
<dbReference type="HOGENOM" id="CLU_434389_0_0_1"/>
<dbReference type="STRING" id="40149.A0A0E0CW48"/>
<dbReference type="InterPro" id="IPR038357">
    <property type="entry name" value="KEN_sf"/>
</dbReference>
<sequence length="630" mass="71938">MVRKEKKQKKGQKKEQKKGRKGGDRQENGWGVLRTMMMCFMVFSAALCCYWGCWWWWFFLVASTIPFVLQLKRRLMKFAKPEIVEQLKIIDQGTACDIPAYILHKVLFLGYKGFMLSWGNLQEMARSQCLKRVEVVNVKLSECFFQALSSCETLQTLELNSCDLVTSISLDSSSLENIRLTRLSKCTDLNLRSPKLSKIEVYKCSALKHVSITSDVLERLVLRKLEVLADLSLKCKTLVEVDLTGCESLQRTISEVFSDGGGCPMLTRLVLDNCKSLDMIKFRNALLSSISLSGCLAMKSLLLSCLNLTQVNLNNCPRLQTISFTPVFGDCVFSNSGDCPTADKSVKDYMAENPAVASYTLYNGVETCVGTSEGVSLLQGFLNIVLLMFYSGHSWGGSFEEDDLVVRNGSQYDIKLAPTEPATFANLLSDLSKLAKLLSGYYENGKKEMANYFKHLSESMQRPRVSSNSSETEKRRYLKFLRHHPAFASPSQRIELIKSIWHAFKRMGISEAFSFRDVMIKLNSLFKEKWTKIVIANELLHKVYRDKRKQNQRSHYKDVAQDLLRFIRNLFVHGAEHTIENGLQMMENIDELDYLAGHYFSVFIGDLMYYLVLQLDMTGKLRKVWDDYAL</sequence>
<evidence type="ECO:0000313" key="3">
    <source>
        <dbReference type="EnsemblPlants" id="OMERI03G05600.1"/>
    </source>
</evidence>
<dbReference type="AlphaFoldDB" id="A0A0E0CW48"/>
<dbReference type="SUPFAM" id="SSF52058">
    <property type="entry name" value="L domain-like"/>
    <property type="match status" value="1"/>
</dbReference>
<reference evidence="3" key="1">
    <citation type="submission" date="2015-04" db="UniProtKB">
        <authorList>
            <consortium name="EnsemblPlants"/>
        </authorList>
    </citation>
    <scope>IDENTIFICATION</scope>
</reference>
<name>A0A0E0CW48_9ORYZ</name>
<keyword evidence="4" id="KW-1185">Reference proteome</keyword>
<feature type="transmembrane region" description="Helical" evidence="2">
    <location>
        <begin position="594"/>
        <end position="613"/>
    </location>
</feature>
<organism evidence="3">
    <name type="scientific">Oryza meridionalis</name>
    <dbReference type="NCBI Taxonomy" id="40149"/>
    <lineage>
        <taxon>Eukaryota</taxon>
        <taxon>Viridiplantae</taxon>
        <taxon>Streptophyta</taxon>
        <taxon>Embryophyta</taxon>
        <taxon>Tracheophyta</taxon>
        <taxon>Spermatophyta</taxon>
        <taxon>Magnoliopsida</taxon>
        <taxon>Liliopsida</taxon>
        <taxon>Poales</taxon>
        <taxon>Poaceae</taxon>
        <taxon>BOP clade</taxon>
        <taxon>Oryzoideae</taxon>
        <taxon>Oryzeae</taxon>
        <taxon>Oryzinae</taxon>
        <taxon>Oryza</taxon>
    </lineage>
</organism>
<proteinExistence type="predicted"/>
<protein>
    <submittedName>
        <fullName evidence="3">Uncharacterized protein</fullName>
    </submittedName>
</protein>
<accession>A0A0E0CW48</accession>
<feature type="transmembrane region" description="Helical" evidence="2">
    <location>
        <begin position="54"/>
        <end position="71"/>
    </location>
</feature>
<evidence type="ECO:0000256" key="2">
    <source>
        <dbReference type="SAM" id="Phobius"/>
    </source>
</evidence>
<feature type="compositionally biased region" description="Basic residues" evidence="1">
    <location>
        <begin position="1"/>
        <end position="20"/>
    </location>
</feature>